<evidence type="ECO:0000256" key="2">
    <source>
        <dbReference type="ARBA" id="ARBA00007539"/>
    </source>
</evidence>
<dbReference type="EMBL" id="CP022358">
    <property type="protein sequence ID" value="ASK67630.1"/>
    <property type="molecule type" value="Genomic_DNA"/>
</dbReference>
<dbReference type="SUPFAM" id="SSF56935">
    <property type="entry name" value="Porins"/>
    <property type="match status" value="1"/>
</dbReference>
<comment type="similarity">
    <text evidence="2">Belongs to the Gram-negative porin family.</text>
</comment>
<keyword evidence="7" id="KW-1185">Reference proteome</keyword>
<dbReference type="GO" id="GO:0009279">
    <property type="term" value="C:cell outer membrane"/>
    <property type="evidence" value="ECO:0007669"/>
    <property type="project" value="UniProtKB-SubCell"/>
</dbReference>
<organism evidence="6 7">
    <name type="scientific">Shewanella bicestrii</name>
    <dbReference type="NCBI Taxonomy" id="2018305"/>
    <lineage>
        <taxon>Bacteria</taxon>
        <taxon>Pseudomonadati</taxon>
        <taxon>Pseudomonadota</taxon>
        <taxon>Gammaproteobacteria</taxon>
        <taxon>Alteromonadales</taxon>
        <taxon>Shewanellaceae</taxon>
        <taxon>Shewanella</taxon>
    </lineage>
</organism>
<evidence type="ECO:0000313" key="6">
    <source>
        <dbReference type="EMBL" id="ASK67630.1"/>
    </source>
</evidence>
<dbReference type="PANTHER" id="PTHR34501">
    <property type="entry name" value="PROTEIN YDDL-RELATED"/>
    <property type="match status" value="1"/>
</dbReference>
<dbReference type="InterPro" id="IPR050298">
    <property type="entry name" value="Gram-neg_bact_OMP"/>
</dbReference>
<evidence type="ECO:0000256" key="1">
    <source>
        <dbReference type="ARBA" id="ARBA00004571"/>
    </source>
</evidence>
<evidence type="ECO:0000256" key="4">
    <source>
        <dbReference type="ARBA" id="ARBA00023136"/>
    </source>
</evidence>
<dbReference type="PRINTS" id="PR00183">
    <property type="entry name" value="ECOLIPORIN"/>
</dbReference>
<dbReference type="Gene3D" id="2.40.160.10">
    <property type="entry name" value="Porin"/>
    <property type="match status" value="1"/>
</dbReference>
<dbReference type="Proteomes" id="UP000198367">
    <property type="component" value="Chromosome"/>
</dbReference>
<dbReference type="AlphaFoldDB" id="A0A220UI03"/>
<dbReference type="InterPro" id="IPR033900">
    <property type="entry name" value="Gram_neg_porin_domain"/>
</dbReference>
<protein>
    <submittedName>
        <fullName evidence="6">Porin</fullName>
    </submittedName>
</protein>
<dbReference type="CDD" id="cd00342">
    <property type="entry name" value="gram_neg_porins"/>
    <property type="match status" value="1"/>
</dbReference>
<dbReference type="Pfam" id="PF00267">
    <property type="entry name" value="Porin_1"/>
    <property type="match status" value="1"/>
</dbReference>
<keyword evidence="3 5" id="KW-0732">Signal</keyword>
<evidence type="ECO:0000256" key="5">
    <source>
        <dbReference type="SAM" id="SignalP"/>
    </source>
</evidence>
<reference evidence="6 7" key="1">
    <citation type="submission" date="2017-07" db="EMBL/GenBank/DDBJ databases">
        <title>Phenotypical and genomic characterization of a clinical isolate of Shewanella bicestrii sp. nov. producing an extended-spectrum beta-lactamase and a new oxacillinase variant.</title>
        <authorList>
            <person name="Jousset A.B."/>
            <person name="Bonnin R.A."/>
            <person name="Girlich D."/>
            <person name="Dabos L."/>
            <person name="Potron A."/>
            <person name="Dortet L."/>
            <person name="Glaser P."/>
            <person name="Naas T."/>
        </authorList>
    </citation>
    <scope>NUCLEOTIDE SEQUENCE [LARGE SCALE GENOMIC DNA]</scope>
    <source>
        <strain evidence="6 7">JAB-1</strain>
    </source>
</reference>
<dbReference type="RefSeq" id="WP_089066731.1">
    <property type="nucleotide sequence ID" value="NZ_CP022358.1"/>
</dbReference>
<dbReference type="InterPro" id="IPR023614">
    <property type="entry name" value="Porin_dom_sf"/>
</dbReference>
<evidence type="ECO:0000256" key="3">
    <source>
        <dbReference type="ARBA" id="ARBA00022729"/>
    </source>
</evidence>
<feature type="chain" id="PRO_5012194598" evidence="5">
    <location>
        <begin position="22"/>
        <end position="384"/>
    </location>
</feature>
<accession>A0A220UI03</accession>
<dbReference type="KEGG" id="sbj:CF168_01480"/>
<proteinExistence type="inferred from homology"/>
<dbReference type="GO" id="GO:0034220">
    <property type="term" value="P:monoatomic ion transmembrane transport"/>
    <property type="evidence" value="ECO:0007669"/>
    <property type="project" value="InterPro"/>
</dbReference>
<dbReference type="InterPro" id="IPR001897">
    <property type="entry name" value="Porin_gammaproteobac"/>
</dbReference>
<dbReference type="InterPro" id="IPR001702">
    <property type="entry name" value="Porin_Gram-ve"/>
</dbReference>
<evidence type="ECO:0000313" key="7">
    <source>
        <dbReference type="Proteomes" id="UP000198367"/>
    </source>
</evidence>
<dbReference type="GO" id="GO:0015288">
    <property type="term" value="F:porin activity"/>
    <property type="evidence" value="ECO:0007669"/>
    <property type="project" value="InterPro"/>
</dbReference>
<gene>
    <name evidence="6" type="ORF">CF168_01480</name>
</gene>
<comment type="subcellular location">
    <subcellularLocation>
        <location evidence="1">Cell outer membrane</location>
        <topology evidence="1">Multi-pass membrane protein</topology>
    </subcellularLocation>
</comment>
<keyword evidence="4" id="KW-0472">Membrane</keyword>
<sequence length="384" mass="42269">MKKTCIALMLPMLLAATSSQAVELYNDQKNSLDLSGWLGFAALNDSHDTSVIDDSSRVRFSFERSERNGWTAFATTEWGINMVSSDDSLVMQGGKLAAEKTEDFLYNRLGYVGMSHDEWGSLSFGKQWGAYYDVAGTTDLPNVFAGYSVGAYAFSDGGLTGTGRADSAFIYRNSFGPVQIALQYAAKTNGDVTLKNDDGSEMTNSELNFDSSYGASLTYSLTDKFKLLAGFNRGDFEGHLGNTQVDETNEIVGIGAMYGDYYHYADNREASGLYVGFNAHQSKNNELVGGELYDATGAELMTAYQFDNGFVPMIVLSYLDLDTDASTPIQGKWTRQFAMLGLHYRYSNDTVMFAEMKLDFSDMDDPALEAQQDNGFAVGINYFF</sequence>
<name>A0A220UI03_9GAMM</name>
<dbReference type="FunFam" id="2.40.160.10:FF:000032">
    <property type="entry name" value="Outer membrane porin"/>
    <property type="match status" value="1"/>
</dbReference>
<dbReference type="PANTHER" id="PTHR34501:SF2">
    <property type="entry name" value="OUTER MEMBRANE PORIN F-RELATED"/>
    <property type="match status" value="1"/>
</dbReference>
<feature type="signal peptide" evidence="5">
    <location>
        <begin position="1"/>
        <end position="21"/>
    </location>
</feature>